<feature type="binding site" evidence="15">
    <location>
        <position position="241"/>
    </location>
    <ligand>
        <name>Ca(2+)</name>
        <dbReference type="ChEBI" id="CHEBI:29108"/>
        <label>1</label>
    </ligand>
</feature>
<feature type="binding site" evidence="15">
    <location>
        <position position="426"/>
    </location>
    <ligand>
        <name>Ca(2+)</name>
        <dbReference type="ChEBI" id="CHEBI:29108"/>
        <label>2</label>
    </ligand>
</feature>
<evidence type="ECO:0000256" key="8">
    <source>
        <dbReference type="ARBA" id="ARBA00023002"/>
    </source>
</evidence>
<dbReference type="PROSITE" id="PS00435">
    <property type="entry name" value="PEROXIDASE_1"/>
    <property type="match status" value="1"/>
</dbReference>
<evidence type="ECO:0000256" key="9">
    <source>
        <dbReference type="ARBA" id="ARBA00023004"/>
    </source>
</evidence>
<evidence type="ECO:0000256" key="13">
    <source>
        <dbReference type="PIRSR" id="PIRSR600823-1"/>
    </source>
</evidence>
<dbReference type="EC" id="1.11.1.7" evidence="3"/>
<evidence type="ECO:0000256" key="10">
    <source>
        <dbReference type="ARBA" id="ARBA00023157"/>
    </source>
</evidence>
<accession>A0ABD1XX99</accession>
<protein>
    <recommendedName>
        <fullName evidence="3">peroxidase</fullName>
        <ecNumber evidence="3">1.11.1.7</ecNumber>
    </recommendedName>
</protein>
<dbReference type="InterPro" id="IPR010255">
    <property type="entry name" value="Haem_peroxidase_sf"/>
</dbReference>
<evidence type="ECO:0000256" key="7">
    <source>
        <dbReference type="ARBA" id="ARBA00022837"/>
    </source>
</evidence>
<feature type="region of interest" description="Disordered" evidence="18">
    <location>
        <begin position="84"/>
        <end position="143"/>
    </location>
</feature>
<feature type="binding site" evidence="14">
    <location>
        <position position="337"/>
    </location>
    <ligand>
        <name>substrate</name>
    </ligand>
</feature>
<feature type="binding site" evidence="15">
    <location>
        <position position="368"/>
    </location>
    <ligand>
        <name>Ca(2+)</name>
        <dbReference type="ChEBI" id="CHEBI:29108"/>
        <label>2</label>
    </ligand>
</feature>
<reference evidence="20 21" key="1">
    <citation type="submission" date="2024-09" db="EMBL/GenBank/DDBJ databases">
        <title>Chromosome-scale assembly of Riccia fluitans.</title>
        <authorList>
            <person name="Paukszto L."/>
            <person name="Sawicki J."/>
            <person name="Karawczyk K."/>
            <person name="Piernik-Szablinska J."/>
            <person name="Szczecinska M."/>
            <person name="Mazdziarz M."/>
        </authorList>
    </citation>
    <scope>NUCLEOTIDE SEQUENCE [LARGE SCALE GENOMIC DNA]</scope>
    <source>
        <strain evidence="20">Rf_01</strain>
        <tissue evidence="20">Aerial parts of the thallus</tissue>
    </source>
</reference>
<feature type="binding site" evidence="15">
    <location>
        <position position="421"/>
    </location>
    <ligand>
        <name>Ca(2+)</name>
        <dbReference type="ChEBI" id="CHEBI:29108"/>
        <label>2</label>
    </ligand>
</feature>
<dbReference type="InterPro" id="IPR033905">
    <property type="entry name" value="Secretory_peroxidase"/>
</dbReference>
<feature type="active site" description="Proton acceptor" evidence="13">
    <location>
        <position position="240"/>
    </location>
</feature>
<dbReference type="FunFam" id="1.10.420.10:FF:000001">
    <property type="entry name" value="Peroxidase"/>
    <property type="match status" value="1"/>
</dbReference>
<keyword evidence="7 15" id="KW-0106">Calcium</keyword>
<keyword evidence="5" id="KW-0349">Heme</keyword>
<evidence type="ECO:0000256" key="4">
    <source>
        <dbReference type="ARBA" id="ARBA00022559"/>
    </source>
</evidence>
<evidence type="ECO:0000256" key="17">
    <source>
        <dbReference type="PIRSR" id="PIRSR600823-5"/>
    </source>
</evidence>
<feature type="domain" description="Plant heme peroxidase family profile" evidence="19">
    <location>
        <begin position="199"/>
        <end position="498"/>
    </location>
</feature>
<dbReference type="SUPFAM" id="SSF48113">
    <property type="entry name" value="Heme-dependent peroxidases"/>
    <property type="match status" value="1"/>
</dbReference>
<evidence type="ECO:0000256" key="16">
    <source>
        <dbReference type="PIRSR" id="PIRSR600823-4"/>
    </source>
</evidence>
<keyword evidence="8" id="KW-0560">Oxidoreductase</keyword>
<dbReference type="GO" id="GO:0140825">
    <property type="term" value="F:lactoperoxidase activity"/>
    <property type="evidence" value="ECO:0007669"/>
    <property type="project" value="UniProtKB-EC"/>
</dbReference>
<evidence type="ECO:0000313" key="21">
    <source>
        <dbReference type="Proteomes" id="UP001605036"/>
    </source>
</evidence>
<evidence type="ECO:0000256" key="6">
    <source>
        <dbReference type="ARBA" id="ARBA00022723"/>
    </source>
</evidence>
<comment type="cofactor">
    <cofactor evidence="15">
        <name>heme b</name>
        <dbReference type="ChEBI" id="CHEBI:60344"/>
    </cofactor>
    <text evidence="15">Binds 1 heme b (iron(II)-protoporphyrin IX) group per subunit.</text>
</comment>
<feature type="binding site" evidence="15">
    <location>
        <position position="248"/>
    </location>
    <ligand>
        <name>Ca(2+)</name>
        <dbReference type="ChEBI" id="CHEBI:29108"/>
        <label>1</label>
    </ligand>
</feature>
<dbReference type="Proteomes" id="UP001605036">
    <property type="component" value="Unassembled WGS sequence"/>
</dbReference>
<keyword evidence="11" id="KW-0325">Glycoprotein</keyword>
<dbReference type="PANTHER" id="PTHR31388:SF5">
    <property type="entry name" value="PEROXIDASE"/>
    <property type="match status" value="1"/>
</dbReference>
<evidence type="ECO:0000256" key="3">
    <source>
        <dbReference type="ARBA" id="ARBA00012313"/>
    </source>
</evidence>
<dbReference type="FunFam" id="1.10.520.10:FF:000001">
    <property type="entry name" value="Peroxidase"/>
    <property type="match status" value="1"/>
</dbReference>
<evidence type="ECO:0000256" key="18">
    <source>
        <dbReference type="SAM" id="MobiDB-lite"/>
    </source>
</evidence>
<evidence type="ECO:0000256" key="14">
    <source>
        <dbReference type="PIRSR" id="PIRSR600823-2"/>
    </source>
</evidence>
<dbReference type="PROSITE" id="PS00436">
    <property type="entry name" value="PEROXIDASE_2"/>
    <property type="match status" value="1"/>
</dbReference>
<dbReference type="Gene3D" id="1.10.520.10">
    <property type="match status" value="1"/>
</dbReference>
<dbReference type="EMBL" id="JBHFFA010000007">
    <property type="protein sequence ID" value="KAL2613579.1"/>
    <property type="molecule type" value="Genomic_DNA"/>
</dbReference>
<evidence type="ECO:0000256" key="11">
    <source>
        <dbReference type="ARBA" id="ARBA00023180"/>
    </source>
</evidence>
<dbReference type="PROSITE" id="PS50873">
    <property type="entry name" value="PEROXIDASE_4"/>
    <property type="match status" value="1"/>
</dbReference>
<dbReference type="PRINTS" id="PR00458">
    <property type="entry name" value="PEROXIDASE"/>
</dbReference>
<keyword evidence="10 17" id="KW-1015">Disulfide bond</keyword>
<keyword evidence="9 15" id="KW-0408">Iron</keyword>
<dbReference type="PRINTS" id="PR00461">
    <property type="entry name" value="PLPEROXIDASE"/>
</dbReference>
<feature type="binding site" evidence="15">
    <location>
        <position position="250"/>
    </location>
    <ligand>
        <name>Ca(2+)</name>
        <dbReference type="ChEBI" id="CHEBI:29108"/>
        <label>1</label>
    </ligand>
</feature>
<comment type="cofactor">
    <cofactor evidence="15">
        <name>Ca(2+)</name>
        <dbReference type="ChEBI" id="CHEBI:29108"/>
    </cofactor>
    <text evidence="15">Binds 2 calcium ions per subunit.</text>
</comment>
<feature type="compositionally biased region" description="Low complexity" evidence="18">
    <location>
        <begin position="100"/>
        <end position="115"/>
    </location>
</feature>
<evidence type="ECO:0000259" key="19">
    <source>
        <dbReference type="PROSITE" id="PS50873"/>
    </source>
</evidence>
<dbReference type="InterPro" id="IPR019794">
    <property type="entry name" value="Peroxidases_AS"/>
</dbReference>
<feature type="disulfide bond" evidence="17">
    <location>
        <begin position="242"/>
        <end position="247"/>
    </location>
</feature>
<feature type="binding site" description="axial binding residue" evidence="15">
    <location>
        <position position="367"/>
    </location>
    <ligand>
        <name>heme b</name>
        <dbReference type="ChEBI" id="CHEBI:60344"/>
    </ligand>
    <ligandPart>
        <name>Fe</name>
        <dbReference type="ChEBI" id="CHEBI:18248"/>
    </ligandPart>
</feature>
<feature type="binding site" evidence="15">
    <location>
        <position position="246"/>
    </location>
    <ligand>
        <name>Ca(2+)</name>
        <dbReference type="ChEBI" id="CHEBI:29108"/>
        <label>1</label>
    </ligand>
</feature>
<dbReference type="InterPro" id="IPR002016">
    <property type="entry name" value="Haem_peroxidase"/>
</dbReference>
<dbReference type="PANTHER" id="PTHR31388">
    <property type="entry name" value="PEROXIDASE 72-RELATED"/>
    <property type="match status" value="1"/>
</dbReference>
<sequence>MGSTVSCEHGGAFFQFKGLSEADSRSYLAIIPGPGTLAQYVRSCYSSLSAVACTSLDTESQSPKLYIAKTRNVIGRLIVESRREEPGTAGRTTARRNVCPKPATAAKNSASSTNSQRGYPGDDHFRNHHHHQQQQQNNNSNKRNEIWRRIMKLSLENCNRVRVRILLLLVGVVVCLSSGCNGSEGTALGNFSELWTKGSLSIKFYDQTCPQFQGIVKAGVTAALNNDLSIAGSLIRMAFHDCFVRGCDASILLDSTPTQPAEKSALPNQNSLRGFEVFDNIKATMESVCPGVVSCADIIALVARDSVVATGGPNWNVYFGRKDGFFSSQQEANSQTPAPTMGYSQLMAAFANVGLSQHDLVTLSGAHTLGRAQCFLFQSRLYNFTGQGDTDPSIEPAFASQLKQICPPNAPTASFVPLDGTQNVFDRNYYTQLLAGRGVFQSDAALITERYPRSVVMNISQDPTNFLKDFPVSMNRMLAIGVLTGTQGEIRKQCRVINS</sequence>
<comment type="catalytic activity">
    <reaction evidence="1">
        <text>2 a phenolic donor + H2O2 = 2 a phenolic radical donor + 2 H2O</text>
        <dbReference type="Rhea" id="RHEA:56136"/>
        <dbReference type="ChEBI" id="CHEBI:15377"/>
        <dbReference type="ChEBI" id="CHEBI:16240"/>
        <dbReference type="ChEBI" id="CHEBI:139520"/>
        <dbReference type="ChEBI" id="CHEBI:139521"/>
        <dbReference type="EC" id="1.11.1.7"/>
    </reaction>
</comment>
<evidence type="ECO:0000256" key="1">
    <source>
        <dbReference type="ARBA" id="ARBA00000189"/>
    </source>
</evidence>
<organism evidence="20 21">
    <name type="scientific">Riccia fluitans</name>
    <dbReference type="NCBI Taxonomy" id="41844"/>
    <lineage>
        <taxon>Eukaryota</taxon>
        <taxon>Viridiplantae</taxon>
        <taxon>Streptophyta</taxon>
        <taxon>Embryophyta</taxon>
        <taxon>Marchantiophyta</taxon>
        <taxon>Marchantiopsida</taxon>
        <taxon>Marchantiidae</taxon>
        <taxon>Marchantiales</taxon>
        <taxon>Ricciaceae</taxon>
        <taxon>Riccia</taxon>
    </lineage>
</organism>
<evidence type="ECO:0000256" key="5">
    <source>
        <dbReference type="ARBA" id="ARBA00022617"/>
    </source>
</evidence>
<dbReference type="AlphaFoldDB" id="A0ABD1XX99"/>
<feature type="site" description="Transition state stabilizer" evidence="16">
    <location>
        <position position="236"/>
    </location>
</feature>
<evidence type="ECO:0000313" key="20">
    <source>
        <dbReference type="EMBL" id="KAL2613579.1"/>
    </source>
</evidence>
<keyword evidence="21" id="KW-1185">Reference proteome</keyword>
<keyword evidence="4" id="KW-0575">Peroxidase</keyword>
<evidence type="ECO:0000256" key="15">
    <source>
        <dbReference type="PIRSR" id="PIRSR600823-3"/>
    </source>
</evidence>
<name>A0ABD1XX99_9MARC</name>
<dbReference type="CDD" id="cd00693">
    <property type="entry name" value="secretory_peroxidase"/>
    <property type="match status" value="1"/>
</dbReference>
<comment type="caution">
    <text evidence="20">The sequence shown here is derived from an EMBL/GenBank/DDBJ whole genome shotgun (WGS) entry which is preliminary data.</text>
</comment>
<keyword evidence="6 15" id="KW-0479">Metal-binding</keyword>
<comment type="similarity">
    <text evidence="2">Belongs to the peroxidase family. Ascorbate peroxidase subfamily.</text>
</comment>
<dbReference type="GO" id="GO:0046872">
    <property type="term" value="F:metal ion binding"/>
    <property type="evidence" value="ECO:0007669"/>
    <property type="project" value="UniProtKB-KW"/>
</dbReference>
<feature type="disulfide bond" evidence="17">
    <location>
        <begin position="295"/>
        <end position="494"/>
    </location>
</feature>
<dbReference type="InterPro" id="IPR019793">
    <property type="entry name" value="Peroxidases_heam-ligand_BS"/>
</dbReference>
<keyword evidence="12" id="KW-0376">Hydrogen peroxide</keyword>
<evidence type="ECO:0000256" key="2">
    <source>
        <dbReference type="ARBA" id="ARBA00006873"/>
    </source>
</evidence>
<gene>
    <name evidence="20" type="ORF">R1flu_025271</name>
</gene>
<evidence type="ECO:0000256" key="12">
    <source>
        <dbReference type="ARBA" id="ARBA00023324"/>
    </source>
</evidence>
<feature type="disulfide bond" evidence="17">
    <location>
        <begin position="209"/>
        <end position="289"/>
    </location>
</feature>
<dbReference type="GO" id="GO:0042744">
    <property type="term" value="P:hydrogen peroxide catabolic process"/>
    <property type="evidence" value="ECO:0007669"/>
    <property type="project" value="UniProtKB-KW"/>
</dbReference>
<dbReference type="Pfam" id="PF00141">
    <property type="entry name" value="peroxidase"/>
    <property type="match status" value="1"/>
</dbReference>
<proteinExistence type="inferred from homology"/>
<feature type="disulfide bond" evidence="17">
    <location>
        <begin position="374"/>
        <end position="406"/>
    </location>
</feature>
<dbReference type="Gene3D" id="1.10.420.10">
    <property type="entry name" value="Peroxidase, domain 2"/>
    <property type="match status" value="1"/>
</dbReference>
<feature type="binding site" evidence="15">
    <location>
        <position position="419"/>
    </location>
    <ligand>
        <name>Ca(2+)</name>
        <dbReference type="ChEBI" id="CHEBI:29108"/>
        <label>2</label>
    </ligand>
</feature>
<dbReference type="InterPro" id="IPR000823">
    <property type="entry name" value="Peroxidase_pln"/>
</dbReference>
<feature type="binding site" evidence="15">
    <location>
        <position position="244"/>
    </location>
    <ligand>
        <name>Ca(2+)</name>
        <dbReference type="ChEBI" id="CHEBI:29108"/>
        <label>1</label>
    </ligand>
</feature>
<feature type="binding site" evidence="15">
    <location>
        <position position="262"/>
    </location>
    <ligand>
        <name>Ca(2+)</name>
        <dbReference type="ChEBI" id="CHEBI:29108"/>
        <label>1</label>
    </ligand>
</feature>